<dbReference type="EC" id="3.1.3.16" evidence="1"/>
<dbReference type="PANTHER" id="PTHR12320">
    <property type="entry name" value="PROTEIN PHOSPHATASE 2C"/>
    <property type="match status" value="1"/>
</dbReference>
<feature type="region of interest" description="Disordered" evidence="2">
    <location>
        <begin position="1"/>
        <end position="30"/>
    </location>
</feature>
<gene>
    <name evidence="4" type="ORF">CYLTODRAFT_131071</name>
</gene>
<proteinExistence type="inferred from homology"/>
<dbReference type="OrthoDB" id="60843at2759"/>
<evidence type="ECO:0000313" key="4">
    <source>
        <dbReference type="EMBL" id="KIY63616.1"/>
    </source>
</evidence>
<dbReference type="STRING" id="1314674.A0A0D7B252"/>
<evidence type="ECO:0000256" key="2">
    <source>
        <dbReference type="SAM" id="MobiDB-lite"/>
    </source>
</evidence>
<keyword evidence="1" id="KW-0479">Metal-binding</keyword>
<accession>A0A0D7B252</accession>
<dbReference type="InterPro" id="IPR001932">
    <property type="entry name" value="PPM-type_phosphatase-like_dom"/>
</dbReference>
<keyword evidence="5" id="KW-1185">Reference proteome</keyword>
<evidence type="ECO:0000259" key="3">
    <source>
        <dbReference type="PROSITE" id="PS51746"/>
    </source>
</evidence>
<keyword evidence="1" id="KW-0464">Manganese</keyword>
<dbReference type="SMART" id="SM00331">
    <property type="entry name" value="PP2C_SIG"/>
    <property type="match status" value="1"/>
</dbReference>
<dbReference type="SMART" id="SM00332">
    <property type="entry name" value="PP2Cc"/>
    <property type="match status" value="1"/>
</dbReference>
<sequence>MSHSRQRHHQLVTQGPSEHWGSGDMHAGVARPWDNRRENAKGARNGVMLDVGGYGIAKTGSGSAREDNGVAQVGEDAYFVRKNAMGVADGVGGWAKSTKGKERATEQSGSAVFAHRLMSAVAEEADLIPPPRPSNFLGMLDPKWGALEELEEAIDVLKMLEHAYSKAITPPPPPGSSTALVAVLSPAPPPSPYSFLLPPHIEADCTLKIAHVGDCVALLIRDSDVVFRSQEMWWAFNTPVQLGPKAPLSPTTAQTFSVPVSEGDLLILATDGLSDNLWDEDIMDEVHKWRSTADGEDGALDVNVLSQALCSRARSVATDPKADTPFARRAREEGKRFSGGKKDDVSVVVALIARPAS</sequence>
<comment type="catalytic activity">
    <reaction evidence="1">
        <text>O-phospho-L-seryl-[protein] + H2O = L-seryl-[protein] + phosphate</text>
        <dbReference type="Rhea" id="RHEA:20629"/>
        <dbReference type="Rhea" id="RHEA-COMP:9863"/>
        <dbReference type="Rhea" id="RHEA-COMP:11604"/>
        <dbReference type="ChEBI" id="CHEBI:15377"/>
        <dbReference type="ChEBI" id="CHEBI:29999"/>
        <dbReference type="ChEBI" id="CHEBI:43474"/>
        <dbReference type="ChEBI" id="CHEBI:83421"/>
        <dbReference type="EC" id="3.1.3.16"/>
    </reaction>
</comment>
<feature type="domain" description="PPM-type phosphatase" evidence="3">
    <location>
        <begin position="58"/>
        <end position="352"/>
    </location>
</feature>
<comment type="catalytic activity">
    <reaction evidence="1">
        <text>O-phospho-L-threonyl-[protein] + H2O = L-threonyl-[protein] + phosphate</text>
        <dbReference type="Rhea" id="RHEA:47004"/>
        <dbReference type="Rhea" id="RHEA-COMP:11060"/>
        <dbReference type="Rhea" id="RHEA-COMP:11605"/>
        <dbReference type="ChEBI" id="CHEBI:15377"/>
        <dbReference type="ChEBI" id="CHEBI:30013"/>
        <dbReference type="ChEBI" id="CHEBI:43474"/>
        <dbReference type="ChEBI" id="CHEBI:61977"/>
        <dbReference type="EC" id="3.1.3.16"/>
    </reaction>
</comment>
<dbReference type="PANTHER" id="PTHR12320:SF84">
    <property type="entry name" value="PROTEIN PHOSPHATASE"/>
    <property type="match status" value="1"/>
</dbReference>
<protein>
    <recommendedName>
        <fullName evidence="1">Protein phosphatase</fullName>
        <ecNumber evidence="1">3.1.3.16</ecNumber>
    </recommendedName>
</protein>
<dbReference type="InterPro" id="IPR039123">
    <property type="entry name" value="PPTC7"/>
</dbReference>
<organism evidence="4 5">
    <name type="scientific">Cylindrobasidium torrendii FP15055 ss-10</name>
    <dbReference type="NCBI Taxonomy" id="1314674"/>
    <lineage>
        <taxon>Eukaryota</taxon>
        <taxon>Fungi</taxon>
        <taxon>Dikarya</taxon>
        <taxon>Basidiomycota</taxon>
        <taxon>Agaricomycotina</taxon>
        <taxon>Agaricomycetes</taxon>
        <taxon>Agaricomycetidae</taxon>
        <taxon>Agaricales</taxon>
        <taxon>Marasmiineae</taxon>
        <taxon>Physalacriaceae</taxon>
        <taxon>Cylindrobasidium</taxon>
    </lineage>
</organism>
<dbReference type="AlphaFoldDB" id="A0A0D7B252"/>
<reference evidence="4 5" key="1">
    <citation type="journal article" date="2015" name="Fungal Genet. Biol.">
        <title>Evolution of novel wood decay mechanisms in Agaricales revealed by the genome sequences of Fistulina hepatica and Cylindrobasidium torrendii.</title>
        <authorList>
            <person name="Floudas D."/>
            <person name="Held B.W."/>
            <person name="Riley R."/>
            <person name="Nagy L.G."/>
            <person name="Koehler G."/>
            <person name="Ransdell A.S."/>
            <person name="Younus H."/>
            <person name="Chow J."/>
            <person name="Chiniquy J."/>
            <person name="Lipzen A."/>
            <person name="Tritt A."/>
            <person name="Sun H."/>
            <person name="Haridas S."/>
            <person name="LaButti K."/>
            <person name="Ohm R.A."/>
            <person name="Kues U."/>
            <person name="Blanchette R.A."/>
            <person name="Grigoriev I.V."/>
            <person name="Minto R.E."/>
            <person name="Hibbett D.S."/>
        </authorList>
    </citation>
    <scope>NUCLEOTIDE SEQUENCE [LARGE SCALE GENOMIC DNA]</scope>
    <source>
        <strain evidence="4 5">FP15055 ss-10</strain>
    </source>
</reference>
<evidence type="ECO:0000313" key="5">
    <source>
        <dbReference type="Proteomes" id="UP000054007"/>
    </source>
</evidence>
<keyword evidence="1" id="KW-0904">Protein phosphatase</keyword>
<dbReference type="PROSITE" id="PS51746">
    <property type="entry name" value="PPM_2"/>
    <property type="match status" value="1"/>
</dbReference>
<feature type="compositionally biased region" description="Basic residues" evidence="2">
    <location>
        <begin position="1"/>
        <end position="10"/>
    </location>
</feature>
<evidence type="ECO:0000256" key="1">
    <source>
        <dbReference type="RuleBase" id="RU366020"/>
    </source>
</evidence>
<comment type="cofactor">
    <cofactor evidence="1">
        <name>Mn(2+)</name>
        <dbReference type="ChEBI" id="CHEBI:29035"/>
    </cofactor>
</comment>
<dbReference type="GO" id="GO:0004722">
    <property type="term" value="F:protein serine/threonine phosphatase activity"/>
    <property type="evidence" value="ECO:0007669"/>
    <property type="project" value="UniProtKB-EC"/>
</dbReference>
<dbReference type="EMBL" id="KN880684">
    <property type="protein sequence ID" value="KIY63616.1"/>
    <property type="molecule type" value="Genomic_DNA"/>
</dbReference>
<dbReference type="GO" id="GO:0046872">
    <property type="term" value="F:metal ion binding"/>
    <property type="evidence" value="ECO:0007669"/>
    <property type="project" value="UniProtKB-UniRule"/>
</dbReference>
<dbReference type="SUPFAM" id="SSF81606">
    <property type="entry name" value="PP2C-like"/>
    <property type="match status" value="1"/>
</dbReference>
<comment type="cofactor">
    <cofactor evidence="1">
        <name>Mg(2+)</name>
        <dbReference type="ChEBI" id="CHEBI:18420"/>
    </cofactor>
</comment>
<name>A0A0D7B252_9AGAR</name>
<comment type="similarity">
    <text evidence="1">Belongs to the PP2C family.</text>
</comment>
<dbReference type="InterPro" id="IPR036457">
    <property type="entry name" value="PPM-type-like_dom_sf"/>
</dbReference>
<dbReference type="Proteomes" id="UP000054007">
    <property type="component" value="Unassembled WGS sequence"/>
</dbReference>
<keyword evidence="1" id="KW-0378">Hydrolase</keyword>
<keyword evidence="1" id="KW-0460">Magnesium</keyword>
<dbReference type="Gene3D" id="3.60.40.10">
    <property type="entry name" value="PPM-type phosphatase domain"/>
    <property type="match status" value="1"/>
</dbReference>